<evidence type="ECO:0000313" key="2">
    <source>
        <dbReference type="EMBL" id="KKO00712.1"/>
    </source>
</evidence>
<comment type="caution">
    <text evidence="2">The sequence shown here is derived from an EMBL/GenBank/DDBJ whole genome shotgun (WGS) entry which is preliminary data.</text>
</comment>
<protein>
    <submittedName>
        <fullName evidence="2">Uncharacterized protein</fullName>
    </submittedName>
</protein>
<gene>
    <name evidence="2" type="ORF">LCGC14_0124860</name>
</gene>
<reference evidence="2" key="1">
    <citation type="journal article" date="2015" name="Nature">
        <title>Complex archaea that bridge the gap between prokaryotes and eukaryotes.</title>
        <authorList>
            <person name="Spang A."/>
            <person name="Saw J.H."/>
            <person name="Jorgensen S.L."/>
            <person name="Zaremba-Niedzwiedzka K."/>
            <person name="Martijn J."/>
            <person name="Lind A.E."/>
            <person name="van Eijk R."/>
            <person name="Schleper C."/>
            <person name="Guy L."/>
            <person name="Ettema T.J."/>
        </authorList>
    </citation>
    <scope>NUCLEOTIDE SEQUENCE</scope>
</reference>
<dbReference type="EMBL" id="LAZR01000039">
    <property type="protein sequence ID" value="KKO00712.1"/>
    <property type="molecule type" value="Genomic_DNA"/>
</dbReference>
<proteinExistence type="predicted"/>
<organism evidence="2">
    <name type="scientific">marine sediment metagenome</name>
    <dbReference type="NCBI Taxonomy" id="412755"/>
    <lineage>
        <taxon>unclassified sequences</taxon>
        <taxon>metagenomes</taxon>
        <taxon>ecological metagenomes</taxon>
    </lineage>
</organism>
<sequence>MDKWTQLTRRRFSTAHADASTTDRHTGRFLYESWKNASQSLRDEHFDIYFGKIFRCKDMSWGNTMGIEASDEATDWLFRIQDDFEIPISLTMNQMSVPFELLSGNKEVWNAFVDWLGGFYGRGLRSCTICSPHMMRSGLLQRAFPDMTWKNTVNQILDNTQKVANYIALGYNFIQLDRSLNRNVDELRNVRKYVDAYNRANNAHVLTCLLVTEGCLPFCPYKREHDDIQACPSAEPYWGSARLGRMTCATWRRHPQYSALPRQGTNCFWNRRETFETYANLVDVFKSSGRLATSRPDDSDLEETTPKNCYCVIPEKIKGGKVTTHEEFLASWTKGCWIIARDSFAEILREDLAPLMTWNFAFRDIKHPINRPPGYDEMEAFRRFTADHFWNTEEYYDLEKVLMNCRNQCWRCHKCEDVYGVPHMDSAVALPMAVPGKRPGPSDPTLIWSSIRDDTSGQ</sequence>
<feature type="region of interest" description="Disordered" evidence="1">
    <location>
        <begin position="435"/>
        <end position="458"/>
    </location>
</feature>
<accession>A0A0F9XMU4</accession>
<name>A0A0F9XMU4_9ZZZZ</name>
<dbReference type="AlphaFoldDB" id="A0A0F9XMU4"/>
<evidence type="ECO:0000256" key="1">
    <source>
        <dbReference type="SAM" id="MobiDB-lite"/>
    </source>
</evidence>